<comment type="caution">
    <text evidence="1">The sequence shown here is derived from an EMBL/GenBank/DDBJ whole genome shotgun (WGS) entry which is preliminary data.</text>
</comment>
<name>A0A132ESW5_9BURK</name>
<protein>
    <submittedName>
        <fullName evidence="1">Uncharacterized protein</fullName>
    </submittedName>
</protein>
<organism evidence="1 2">
    <name type="scientific">Burkholderia pseudomultivorans</name>
    <dbReference type="NCBI Taxonomy" id="1207504"/>
    <lineage>
        <taxon>Bacteria</taxon>
        <taxon>Pseudomonadati</taxon>
        <taxon>Pseudomonadota</taxon>
        <taxon>Betaproteobacteria</taxon>
        <taxon>Burkholderiales</taxon>
        <taxon>Burkholderiaceae</taxon>
        <taxon>Burkholderia</taxon>
        <taxon>Burkholderia cepacia complex</taxon>
    </lineage>
</organism>
<accession>A0A132ESW5</accession>
<dbReference type="EMBL" id="LPJX01000066">
    <property type="protein sequence ID" value="KWF58451.1"/>
    <property type="molecule type" value="Genomic_DNA"/>
</dbReference>
<proteinExistence type="predicted"/>
<evidence type="ECO:0000313" key="1">
    <source>
        <dbReference type="EMBL" id="KWF58451.1"/>
    </source>
</evidence>
<evidence type="ECO:0000313" key="2">
    <source>
        <dbReference type="Proteomes" id="UP000061512"/>
    </source>
</evidence>
<gene>
    <name evidence="1" type="ORF">WT57_03250</name>
</gene>
<sequence>MNPIHAARSGVVALVALTLGGCYYTSPYGYAPYYTPVPATVTQRETPVAPGAAVASPNAASSTAPADADVDVAPAPVYVAPAYPAPYPYYYPAYYPGWYGPPVAIGFGFWGGWGGHWRGHGGHWGRPWGGGHWGGGHRH</sequence>
<dbReference type="RefSeq" id="WP_059478321.1">
    <property type="nucleotide sequence ID" value="NZ_JANLBT010000215.1"/>
</dbReference>
<dbReference type="AlphaFoldDB" id="A0A132ESW5"/>
<reference evidence="1 2" key="1">
    <citation type="submission" date="2015-11" db="EMBL/GenBank/DDBJ databases">
        <title>Expanding the genomic diversity of Burkholderia species for the development of highly accurate diagnostics.</title>
        <authorList>
            <person name="Sahl J."/>
            <person name="Keim P."/>
            <person name="Wagner D."/>
        </authorList>
    </citation>
    <scope>NUCLEOTIDE SEQUENCE [LARGE SCALE GENOMIC DNA]</scope>
    <source>
        <strain evidence="1 2">MSMB574WGS</strain>
    </source>
</reference>
<dbReference type="Proteomes" id="UP000061512">
    <property type="component" value="Unassembled WGS sequence"/>
</dbReference>